<gene>
    <name evidence="4" type="ORF">H5985_07035</name>
</gene>
<dbReference type="PANTHER" id="PTHR30576:SF0">
    <property type="entry name" value="UNDECAPRENYL-PHOSPHATE N-ACETYLGALACTOSAMINYL 1-PHOSPHATE TRANSFERASE-RELATED"/>
    <property type="match status" value="1"/>
</dbReference>
<dbReference type="PANTHER" id="PTHR30576">
    <property type="entry name" value="COLANIC BIOSYNTHESIS UDP-GLUCOSE LIPID CARRIER TRANSFERASE"/>
    <property type="match status" value="1"/>
</dbReference>
<evidence type="ECO:0000256" key="1">
    <source>
        <dbReference type="ARBA" id="ARBA00006464"/>
    </source>
</evidence>
<keyword evidence="2" id="KW-0472">Membrane</keyword>
<accession>A0ABS2GT90</accession>
<dbReference type="InterPro" id="IPR003362">
    <property type="entry name" value="Bact_transf"/>
</dbReference>
<evidence type="ECO:0000256" key="2">
    <source>
        <dbReference type="SAM" id="Phobius"/>
    </source>
</evidence>
<keyword evidence="2" id="KW-1133">Transmembrane helix</keyword>
<organism evidence="4 5">
    <name type="scientific">Parasutterella secunda</name>
    <dbReference type="NCBI Taxonomy" id="626947"/>
    <lineage>
        <taxon>Bacteria</taxon>
        <taxon>Pseudomonadati</taxon>
        <taxon>Pseudomonadota</taxon>
        <taxon>Betaproteobacteria</taxon>
        <taxon>Burkholderiales</taxon>
        <taxon>Sutterellaceae</taxon>
        <taxon>Parasutterella</taxon>
    </lineage>
</organism>
<proteinExistence type="inferred from homology"/>
<dbReference type="RefSeq" id="WP_205050607.1">
    <property type="nucleotide sequence ID" value="NZ_JACJKX010000012.1"/>
</dbReference>
<evidence type="ECO:0000313" key="5">
    <source>
        <dbReference type="Proteomes" id="UP000777002"/>
    </source>
</evidence>
<keyword evidence="2" id="KW-0812">Transmembrane</keyword>
<feature type="domain" description="Bacterial sugar transferase" evidence="3">
    <location>
        <begin position="2"/>
        <end position="180"/>
    </location>
</feature>
<dbReference type="EMBL" id="JACJKX010000012">
    <property type="protein sequence ID" value="MBM6929018.1"/>
    <property type="molecule type" value="Genomic_DNA"/>
</dbReference>
<sequence length="186" mass="20428">MKRLLDIVLVLASLPLVVPVALIVSIAIKLDSPGPILYWSPRIGKNGKPFAMPKFRSMSIGAPVVSAEQFLTADHYITRVGAILRKTSLDEIPQFWSVLVGDMSLIGPRPLLPIEKHVLKLRKAAGVDKLMPGISGWAQVNGRTCISGDDKAALDAEYLEKQSLWFDIKIIGLTILKVLKQDDIVH</sequence>
<evidence type="ECO:0000259" key="3">
    <source>
        <dbReference type="Pfam" id="PF02397"/>
    </source>
</evidence>
<name>A0ABS2GT90_9BURK</name>
<dbReference type="Proteomes" id="UP000777002">
    <property type="component" value="Unassembled WGS sequence"/>
</dbReference>
<comment type="similarity">
    <text evidence="1">Belongs to the bacterial sugar transferase family.</text>
</comment>
<dbReference type="Pfam" id="PF02397">
    <property type="entry name" value="Bac_transf"/>
    <property type="match status" value="1"/>
</dbReference>
<dbReference type="GO" id="GO:0016740">
    <property type="term" value="F:transferase activity"/>
    <property type="evidence" value="ECO:0007669"/>
    <property type="project" value="UniProtKB-KW"/>
</dbReference>
<reference evidence="4 5" key="1">
    <citation type="journal article" date="2021" name="Sci. Rep.">
        <title>The distribution of antibiotic resistance genes in chicken gut microbiota commensals.</title>
        <authorList>
            <person name="Juricova H."/>
            <person name="Matiasovicova J."/>
            <person name="Kubasova T."/>
            <person name="Cejkova D."/>
            <person name="Rychlik I."/>
        </authorList>
    </citation>
    <scope>NUCLEOTIDE SEQUENCE [LARGE SCALE GENOMIC DNA]</scope>
    <source>
        <strain evidence="4 5">An562</strain>
    </source>
</reference>
<evidence type="ECO:0000313" key="4">
    <source>
        <dbReference type="EMBL" id="MBM6929018.1"/>
    </source>
</evidence>
<protein>
    <submittedName>
        <fullName evidence="4">Sugar transferase</fullName>
    </submittedName>
</protein>
<comment type="caution">
    <text evidence="4">The sequence shown here is derived from an EMBL/GenBank/DDBJ whole genome shotgun (WGS) entry which is preliminary data.</text>
</comment>
<keyword evidence="4" id="KW-0808">Transferase</keyword>
<feature type="transmembrane region" description="Helical" evidence="2">
    <location>
        <begin position="7"/>
        <end position="28"/>
    </location>
</feature>
<keyword evidence="5" id="KW-1185">Reference proteome</keyword>